<feature type="transmembrane region" description="Helical" evidence="8">
    <location>
        <begin position="880"/>
        <end position="899"/>
    </location>
</feature>
<keyword evidence="3" id="KW-0732">Signal</keyword>
<feature type="compositionally biased region" description="Basic and acidic residues" evidence="7">
    <location>
        <begin position="977"/>
        <end position="987"/>
    </location>
</feature>
<evidence type="ECO:0000313" key="13">
    <source>
        <dbReference type="Proteomes" id="UP001159428"/>
    </source>
</evidence>
<dbReference type="GO" id="GO:0005886">
    <property type="term" value="C:plasma membrane"/>
    <property type="evidence" value="ECO:0007669"/>
    <property type="project" value="TreeGrafter"/>
</dbReference>
<dbReference type="Gene3D" id="3.40.50.410">
    <property type="entry name" value="von Willebrand factor, type A domain"/>
    <property type="match status" value="1"/>
</dbReference>
<evidence type="ECO:0000256" key="5">
    <source>
        <dbReference type="ARBA" id="ARBA00023136"/>
    </source>
</evidence>
<evidence type="ECO:0000256" key="8">
    <source>
        <dbReference type="SAM" id="Phobius"/>
    </source>
</evidence>
<comment type="subcellular location">
    <subcellularLocation>
        <location evidence="1">Membrane</location>
        <topology evidence="1">Multi-pass membrane protein</topology>
    </subcellularLocation>
</comment>
<dbReference type="PRINTS" id="PR00249">
    <property type="entry name" value="GPCRSECRETIN"/>
</dbReference>
<dbReference type="SMART" id="SM00303">
    <property type="entry name" value="GPS"/>
    <property type="match status" value="1"/>
</dbReference>
<dbReference type="SUPFAM" id="SSF81321">
    <property type="entry name" value="Family A G protein-coupled receptor-like"/>
    <property type="match status" value="1"/>
</dbReference>
<dbReference type="InterPro" id="IPR017981">
    <property type="entry name" value="GPCR_2-like_7TM"/>
</dbReference>
<proteinExistence type="predicted"/>
<feature type="domain" description="G-protein coupled receptors family 2 profile 2" evidence="11">
    <location>
        <begin position="690"/>
        <end position="929"/>
    </location>
</feature>
<dbReference type="GO" id="GO:0004930">
    <property type="term" value="F:G protein-coupled receptor activity"/>
    <property type="evidence" value="ECO:0007669"/>
    <property type="project" value="InterPro"/>
</dbReference>
<keyword evidence="5 8" id="KW-0472">Membrane</keyword>
<evidence type="ECO:0000256" key="6">
    <source>
        <dbReference type="ARBA" id="ARBA00023157"/>
    </source>
</evidence>
<evidence type="ECO:0000256" key="2">
    <source>
        <dbReference type="ARBA" id="ARBA00022692"/>
    </source>
</evidence>
<protein>
    <recommendedName>
        <fullName evidence="14">Adhesion G-protein coupled receptor D1-like</fullName>
    </recommendedName>
</protein>
<feature type="transmembrane region" description="Helical" evidence="8">
    <location>
        <begin position="797"/>
        <end position="817"/>
    </location>
</feature>
<feature type="transmembrane region" description="Helical" evidence="8">
    <location>
        <begin position="754"/>
        <end position="776"/>
    </location>
</feature>
<evidence type="ECO:0000313" key="12">
    <source>
        <dbReference type="EMBL" id="CAH3148053.1"/>
    </source>
</evidence>
<dbReference type="InterPro" id="IPR017983">
    <property type="entry name" value="GPCR_2_secretin-like_CS"/>
</dbReference>
<dbReference type="PROSITE" id="PS00650">
    <property type="entry name" value="G_PROTEIN_RECEP_F2_2"/>
    <property type="match status" value="1"/>
</dbReference>
<dbReference type="FunFam" id="1.20.1070.10:FF:000073">
    <property type="entry name" value="Adhesion G-protein coupled receptor D1"/>
    <property type="match status" value="1"/>
</dbReference>
<gene>
    <name evidence="12" type="ORF">PMEA_00023653</name>
</gene>
<reference evidence="12 13" key="1">
    <citation type="submission" date="2022-05" db="EMBL/GenBank/DDBJ databases">
        <authorList>
            <consortium name="Genoscope - CEA"/>
            <person name="William W."/>
        </authorList>
    </citation>
    <scope>NUCLEOTIDE SEQUENCE [LARGE SCALE GENOMIC DNA]</scope>
</reference>
<dbReference type="AlphaFoldDB" id="A0AAU9XIW5"/>
<evidence type="ECO:0000259" key="10">
    <source>
        <dbReference type="PROSITE" id="PS50234"/>
    </source>
</evidence>
<dbReference type="InterPro" id="IPR000203">
    <property type="entry name" value="GPS"/>
</dbReference>
<keyword evidence="2 8" id="KW-0812">Transmembrane</keyword>
<accession>A0AAU9XIW5</accession>
<feature type="domain" description="GAIN-B" evidence="9">
    <location>
        <begin position="534"/>
        <end position="681"/>
    </location>
</feature>
<evidence type="ECO:0000256" key="1">
    <source>
        <dbReference type="ARBA" id="ARBA00004141"/>
    </source>
</evidence>
<evidence type="ECO:0000256" key="4">
    <source>
        <dbReference type="ARBA" id="ARBA00022989"/>
    </source>
</evidence>
<feature type="transmembrane region" description="Helical" evidence="8">
    <location>
        <begin position="727"/>
        <end position="748"/>
    </location>
</feature>
<dbReference type="Pfam" id="PF00092">
    <property type="entry name" value="VWA"/>
    <property type="match status" value="1"/>
</dbReference>
<dbReference type="PANTHER" id="PTHR12011">
    <property type="entry name" value="ADHESION G-PROTEIN COUPLED RECEPTOR"/>
    <property type="match status" value="1"/>
</dbReference>
<sequence length="987" mass="108178">MQGLGRSGDVAVKIVHVSGPAAINVSVGLGGLGAEGHSVKSISNGGSSHFGNYFTVPGGPGCSKSKSEYNLSHRKGIRHLQMSKIVSFKIISGVNGVSNSSGLKGGEGGILINGSGPSGNKGGGSTSALGGIGYGAGGGGGGALYLHSGSLIYPGGMGAKGVVYVEMLHSVCSSPAHIVFAVESRHSQSEFDEQLTFIQHIIKSFQISPDNVRVALITYGNEVYLQFGFHDFKDSSNLLKGVASIMNDFKESSEVQFAKLYETALITFDAEGRTSTPLSRALIVFTFAKNATQNDSMHNLVSSAGNKGILMSVVAMRNTSKEEDFPSLVEDKQNVFTGGTTNITNDVPWIVDLICQGKTVYRQDQRCTTCIYIYKSMLIILRNNAKRYFSSLNHLIGPTARKSDISSTNVIATITVSATVPVKATTHSQNGNQRTVEKLEEDLDDVLNFNVLSIDPGDIVKLKNYINLAGDVLAESHRLPNASERGIEFKLVQKFEDIGLSLAEKLVPTRDGYKTMAFSSGKVEMEVASINLTQLEQLSLPDIRNSSYKGISLEQIGKVVIPLEAFASNTSELGQAVWIMFDPLTAMNNSAESTVSTRIMNVIAQPHRTQEFEKPVEMTFWPAQASQSNEHCVFWNQSEENYHGIWSTAGCQVAYRNYSTITCHCYHLTSFAVLTRVTPHQPSEKHELSLSIITYVGCGLSVLGCLLTILTYAFLPSLRSQRILIHMNLVIAILLAQVLFLMAVFAVSPQTSRVACYGIAVGLFFFLLCVFSWMLAEGLHIYFMVVRVFDSGRTRKLFYLLIGWGFPFIVTVVVVSFFQRGLLSRDLCWLSIETGAIWSFVGPLIFVMLFNLVIVTMVMSVTSKMLNEERPSNVRSLTKAFVTLLPILGLTWVFGLLAVNNNSIVFEYLFAIFNSSQGFLIFLFYCLKNSEVRKEFKRKLHNLRAQRHPSSQNPSNAPRSTPAEIEVPGPCPQQENITRDKGFETRL</sequence>
<feature type="region of interest" description="Disordered" evidence="7">
    <location>
        <begin position="943"/>
        <end position="987"/>
    </location>
</feature>
<organism evidence="12 13">
    <name type="scientific">Pocillopora meandrina</name>
    <dbReference type="NCBI Taxonomy" id="46732"/>
    <lineage>
        <taxon>Eukaryota</taxon>
        <taxon>Metazoa</taxon>
        <taxon>Cnidaria</taxon>
        <taxon>Anthozoa</taxon>
        <taxon>Hexacorallia</taxon>
        <taxon>Scleractinia</taxon>
        <taxon>Astrocoeniina</taxon>
        <taxon>Pocilloporidae</taxon>
        <taxon>Pocillopora</taxon>
    </lineage>
</organism>
<comment type="caution">
    <text evidence="12">The sequence shown here is derived from an EMBL/GenBank/DDBJ whole genome shotgun (WGS) entry which is preliminary data.</text>
</comment>
<feature type="compositionally biased region" description="Polar residues" evidence="7">
    <location>
        <begin position="948"/>
        <end position="959"/>
    </location>
</feature>
<evidence type="ECO:0000259" key="11">
    <source>
        <dbReference type="PROSITE" id="PS50261"/>
    </source>
</evidence>
<evidence type="ECO:0008006" key="14">
    <source>
        <dbReference type="Google" id="ProtNLM"/>
    </source>
</evidence>
<feature type="transmembrane region" description="Helical" evidence="8">
    <location>
        <begin position="905"/>
        <end position="927"/>
    </location>
</feature>
<keyword evidence="4 8" id="KW-1133">Transmembrane helix</keyword>
<dbReference type="PANTHER" id="PTHR12011:SF347">
    <property type="entry name" value="FI21270P1-RELATED"/>
    <property type="match status" value="1"/>
</dbReference>
<feature type="transmembrane region" description="Helical" evidence="8">
    <location>
        <begin position="692"/>
        <end position="715"/>
    </location>
</feature>
<feature type="domain" description="VWFA" evidence="10">
    <location>
        <begin position="177"/>
        <end position="354"/>
    </location>
</feature>
<dbReference type="InterPro" id="IPR057244">
    <property type="entry name" value="GAIN_B"/>
</dbReference>
<evidence type="ECO:0000256" key="7">
    <source>
        <dbReference type="SAM" id="MobiDB-lite"/>
    </source>
</evidence>
<dbReference type="GO" id="GO:0007166">
    <property type="term" value="P:cell surface receptor signaling pathway"/>
    <property type="evidence" value="ECO:0007669"/>
    <property type="project" value="InterPro"/>
</dbReference>
<dbReference type="InterPro" id="IPR036465">
    <property type="entry name" value="vWFA_dom_sf"/>
</dbReference>
<dbReference type="InterPro" id="IPR046338">
    <property type="entry name" value="GAIN_dom_sf"/>
</dbReference>
<dbReference type="Pfam" id="PF01825">
    <property type="entry name" value="GPS"/>
    <property type="match status" value="1"/>
</dbReference>
<dbReference type="PROSITE" id="PS50234">
    <property type="entry name" value="VWFA"/>
    <property type="match status" value="1"/>
</dbReference>
<keyword evidence="13" id="KW-1185">Reference proteome</keyword>
<dbReference type="PROSITE" id="PS50261">
    <property type="entry name" value="G_PROTEIN_RECEP_F2_4"/>
    <property type="match status" value="1"/>
</dbReference>
<dbReference type="Proteomes" id="UP001159428">
    <property type="component" value="Unassembled WGS sequence"/>
</dbReference>
<dbReference type="Pfam" id="PF00002">
    <property type="entry name" value="7tm_2"/>
    <property type="match status" value="1"/>
</dbReference>
<dbReference type="Gene3D" id="1.20.1070.10">
    <property type="entry name" value="Rhodopsin 7-helix transmembrane proteins"/>
    <property type="match status" value="1"/>
</dbReference>
<dbReference type="Gene3D" id="2.60.220.50">
    <property type="match status" value="1"/>
</dbReference>
<dbReference type="InterPro" id="IPR002035">
    <property type="entry name" value="VWF_A"/>
</dbReference>
<name>A0AAU9XIW5_9CNID</name>
<evidence type="ECO:0000256" key="3">
    <source>
        <dbReference type="ARBA" id="ARBA00022729"/>
    </source>
</evidence>
<dbReference type="EMBL" id="CALNXJ010000044">
    <property type="protein sequence ID" value="CAH3148053.1"/>
    <property type="molecule type" value="Genomic_DNA"/>
</dbReference>
<keyword evidence="6" id="KW-1015">Disulfide bond</keyword>
<dbReference type="InterPro" id="IPR000832">
    <property type="entry name" value="GPCR_2_secretin-like"/>
</dbReference>
<evidence type="ECO:0000259" key="9">
    <source>
        <dbReference type="PROSITE" id="PS50221"/>
    </source>
</evidence>
<dbReference type="PROSITE" id="PS50221">
    <property type="entry name" value="GAIN_B"/>
    <property type="match status" value="1"/>
</dbReference>
<dbReference type="SUPFAM" id="SSF53300">
    <property type="entry name" value="vWA-like"/>
    <property type="match status" value="1"/>
</dbReference>
<feature type="transmembrane region" description="Helical" evidence="8">
    <location>
        <begin position="837"/>
        <end position="859"/>
    </location>
</feature>